<sequence length="109" mass="12639">MRAGAFNKYIDFLSKNKTPDAIGARKVEFENVFNQKVPASIRDIQTTEKYFDNSVLSKTELIISVRYNSLINEKLVIEYQGRKYEIIKINNIYAQNKQLLIAVKGFDNE</sequence>
<dbReference type="InterPro" id="IPR008767">
    <property type="entry name" value="Phage_SPP1_head-tail_adaptor"/>
</dbReference>
<keyword evidence="2" id="KW-1185">Reference proteome</keyword>
<dbReference type="EMBL" id="CP032100">
    <property type="protein sequence ID" value="AXX89339.1"/>
    <property type="molecule type" value="Genomic_DNA"/>
</dbReference>
<dbReference type="Gene3D" id="2.40.10.270">
    <property type="entry name" value="Bacteriophage SPP1 head-tail adaptor protein"/>
    <property type="match status" value="1"/>
</dbReference>
<dbReference type="Proteomes" id="UP000263040">
    <property type="component" value="Chromosome"/>
</dbReference>
<dbReference type="InterPro" id="IPR038666">
    <property type="entry name" value="SSP1_head-tail_sf"/>
</dbReference>
<evidence type="ECO:0000313" key="1">
    <source>
        <dbReference type="EMBL" id="AXX89339.1"/>
    </source>
</evidence>
<protein>
    <submittedName>
        <fullName evidence="1">Head-tail adaptor protein</fullName>
    </submittedName>
</protein>
<dbReference type="KEGG" id="asui:ASUIS_0848"/>
<evidence type="ECO:0000313" key="2">
    <source>
        <dbReference type="Proteomes" id="UP000263040"/>
    </source>
</evidence>
<dbReference type="Pfam" id="PF05521">
    <property type="entry name" value="Phage_HCP"/>
    <property type="match status" value="1"/>
</dbReference>
<gene>
    <name evidence="1" type="ORF">ASUIS_0848</name>
</gene>
<name>A0AAD0WQ42_9BACT</name>
<organism evidence="1 2">
    <name type="scientific">Arcobacter suis CECT 7833</name>
    <dbReference type="NCBI Taxonomy" id="663365"/>
    <lineage>
        <taxon>Bacteria</taxon>
        <taxon>Pseudomonadati</taxon>
        <taxon>Campylobacterota</taxon>
        <taxon>Epsilonproteobacteria</taxon>
        <taxon>Campylobacterales</taxon>
        <taxon>Arcobacteraceae</taxon>
        <taxon>Arcobacter</taxon>
    </lineage>
</organism>
<proteinExistence type="predicted"/>
<dbReference type="NCBIfam" id="TIGR01563">
    <property type="entry name" value="gp16_SPP1"/>
    <property type="match status" value="1"/>
</dbReference>
<dbReference type="AlphaFoldDB" id="A0AAD0WQ42"/>
<dbReference type="RefSeq" id="WP_118885895.1">
    <property type="nucleotide sequence ID" value="NZ_CP032100.1"/>
</dbReference>
<reference evidence="1 2" key="1">
    <citation type="submission" date="2018-08" db="EMBL/GenBank/DDBJ databases">
        <title>Complete genome of the Arcobacter suis type strain LMG 26152.</title>
        <authorList>
            <person name="Miller W.G."/>
            <person name="Yee E."/>
            <person name="Bono J.L."/>
        </authorList>
    </citation>
    <scope>NUCLEOTIDE SEQUENCE [LARGE SCALE GENOMIC DNA]</scope>
    <source>
        <strain evidence="1 2">CECT 7833</strain>
    </source>
</reference>
<accession>A0AAD0WQ42</accession>